<evidence type="ECO:0000313" key="1">
    <source>
        <dbReference type="EMBL" id="PGQ11799.1"/>
    </source>
</evidence>
<organism evidence="1 2">
    <name type="scientific">Bacillus cereus</name>
    <dbReference type="NCBI Taxonomy" id="1396"/>
    <lineage>
        <taxon>Bacteria</taxon>
        <taxon>Bacillati</taxon>
        <taxon>Bacillota</taxon>
        <taxon>Bacilli</taxon>
        <taxon>Bacillales</taxon>
        <taxon>Bacillaceae</taxon>
        <taxon>Bacillus</taxon>
        <taxon>Bacillus cereus group</taxon>
    </lineage>
</organism>
<dbReference type="EMBL" id="NUJQ01000003">
    <property type="protein sequence ID" value="PGQ11799.1"/>
    <property type="molecule type" value="Genomic_DNA"/>
</dbReference>
<sequence length="260" mass="29714">MKTSKQRILEAREIKKTLTGEVLGMVQLYRDQKTKIGENKMLSADGIAHEKKRLQEKHEVAAISLLNDRHNKYKHALSMAKAIAEKELVKQLPKVDEHAQRLFDADLIQLRGNIMLNFDHNRSVEHLKTLVEKASKHPSLAASVQEEFLTLSQLVISREPNGLEVKKLRYGLLNEFNKLNKASKPIEHQEALQTIAAVSEMEKMQFASEPILGRPFEEISGGHTLMEYANKTDDYLTDHRDRVLKVQMQNKDMQGALITE</sequence>
<dbReference type="Proteomes" id="UP000221438">
    <property type="component" value="Unassembled WGS sequence"/>
</dbReference>
<protein>
    <submittedName>
        <fullName evidence="1">Uncharacterized protein</fullName>
    </submittedName>
</protein>
<comment type="caution">
    <text evidence="1">The sequence shown here is derived from an EMBL/GenBank/DDBJ whole genome shotgun (WGS) entry which is preliminary data.</text>
</comment>
<accession>A0A2C0EYU6</accession>
<evidence type="ECO:0000313" key="2">
    <source>
        <dbReference type="Proteomes" id="UP000221438"/>
    </source>
</evidence>
<gene>
    <name evidence="1" type="ORF">COA08_03435</name>
</gene>
<dbReference type="RefSeq" id="WP_097829668.1">
    <property type="nucleotide sequence ID" value="NZ_NUGR01000017.1"/>
</dbReference>
<name>A0A2C0EYU6_BACCE</name>
<proteinExistence type="predicted"/>
<dbReference type="AlphaFoldDB" id="A0A2C0EYU6"/>
<reference evidence="1 2" key="1">
    <citation type="submission" date="2017-09" db="EMBL/GenBank/DDBJ databases">
        <title>Large-scale bioinformatics analysis of Bacillus genomes uncovers conserved roles of natural products in bacterial physiology.</title>
        <authorList>
            <consortium name="Agbiome Team Llc"/>
            <person name="Bleich R.M."/>
            <person name="Grubbs K.J."/>
            <person name="Santa Maria K.C."/>
            <person name="Allen S.E."/>
            <person name="Farag S."/>
            <person name="Shank E.A."/>
            <person name="Bowers A."/>
        </authorList>
    </citation>
    <scope>NUCLEOTIDE SEQUENCE [LARGE SCALE GENOMIC DNA]</scope>
    <source>
        <strain evidence="1 2">AFS046104</strain>
    </source>
</reference>